<gene>
    <name evidence="3" type="ORF">OG515_36665</name>
</gene>
<keyword evidence="4" id="KW-1185">Reference proteome</keyword>
<evidence type="ECO:0000313" key="3">
    <source>
        <dbReference type="EMBL" id="WUT87353.1"/>
    </source>
</evidence>
<feature type="region of interest" description="Disordered" evidence="1">
    <location>
        <begin position="28"/>
        <end position="59"/>
    </location>
</feature>
<dbReference type="Proteomes" id="UP001432060">
    <property type="component" value="Chromosome"/>
</dbReference>
<protein>
    <submittedName>
        <fullName evidence="3">Winged helix-turn-helix domain-containing protein</fullName>
    </submittedName>
</protein>
<feature type="domain" description="Winged helix-turn helix" evidence="2">
    <location>
        <begin position="5"/>
        <end position="54"/>
    </location>
</feature>
<accession>A0ABZ1XXA7</accession>
<organism evidence="3 4">
    <name type="scientific">Streptomyces melanogenes</name>
    <dbReference type="NCBI Taxonomy" id="67326"/>
    <lineage>
        <taxon>Bacteria</taxon>
        <taxon>Bacillati</taxon>
        <taxon>Actinomycetota</taxon>
        <taxon>Actinomycetes</taxon>
        <taxon>Kitasatosporales</taxon>
        <taxon>Streptomycetaceae</taxon>
        <taxon>Streptomyces</taxon>
    </lineage>
</organism>
<evidence type="ECO:0000259" key="2">
    <source>
        <dbReference type="Pfam" id="PF13592"/>
    </source>
</evidence>
<dbReference type="Pfam" id="PF13592">
    <property type="entry name" value="HTH_33"/>
    <property type="match status" value="1"/>
</dbReference>
<proteinExistence type="predicted"/>
<dbReference type="InterPro" id="IPR025959">
    <property type="entry name" value="Winged_HTH_dom"/>
</dbReference>
<name>A0ABZ1XXA7_9ACTN</name>
<dbReference type="RefSeq" id="WP_329404364.1">
    <property type="nucleotide sequence ID" value="NZ_CP109019.1"/>
</dbReference>
<sequence>MDPRRLVAELIRMFTGITMTEQGVCKGLRRRGFSPQPPGRRSCRQDQAKVDAWLGAGSP</sequence>
<dbReference type="EMBL" id="CP109019">
    <property type="protein sequence ID" value="WUT87353.1"/>
    <property type="molecule type" value="Genomic_DNA"/>
</dbReference>
<evidence type="ECO:0000256" key="1">
    <source>
        <dbReference type="SAM" id="MobiDB-lite"/>
    </source>
</evidence>
<reference evidence="3" key="1">
    <citation type="submission" date="2022-10" db="EMBL/GenBank/DDBJ databases">
        <title>The complete genomes of actinobacterial strains from the NBC collection.</title>
        <authorList>
            <person name="Joergensen T.S."/>
            <person name="Alvarez Arevalo M."/>
            <person name="Sterndorff E.B."/>
            <person name="Faurdal D."/>
            <person name="Vuksanovic O."/>
            <person name="Mourched A.-S."/>
            <person name="Charusanti P."/>
            <person name="Shaw S."/>
            <person name="Blin K."/>
            <person name="Weber T."/>
        </authorList>
    </citation>
    <scope>NUCLEOTIDE SEQUENCE</scope>
    <source>
        <strain evidence="3">NBC_00668</strain>
    </source>
</reference>
<evidence type="ECO:0000313" key="4">
    <source>
        <dbReference type="Proteomes" id="UP001432060"/>
    </source>
</evidence>